<feature type="compositionally biased region" description="Basic and acidic residues" evidence="2">
    <location>
        <begin position="347"/>
        <end position="362"/>
    </location>
</feature>
<dbReference type="Proteomes" id="UP001310890">
    <property type="component" value="Unassembled WGS sequence"/>
</dbReference>
<dbReference type="InterPro" id="IPR050257">
    <property type="entry name" value="eL8/uL1-like"/>
</dbReference>
<feature type="region of interest" description="Disordered" evidence="2">
    <location>
        <begin position="427"/>
        <end position="447"/>
    </location>
</feature>
<organism evidence="3 4">
    <name type="scientific">Meristemomyces frigidus</name>
    <dbReference type="NCBI Taxonomy" id="1508187"/>
    <lineage>
        <taxon>Eukaryota</taxon>
        <taxon>Fungi</taxon>
        <taxon>Dikarya</taxon>
        <taxon>Ascomycota</taxon>
        <taxon>Pezizomycotina</taxon>
        <taxon>Dothideomycetes</taxon>
        <taxon>Dothideomycetidae</taxon>
        <taxon>Mycosphaerellales</taxon>
        <taxon>Teratosphaeriaceae</taxon>
        <taxon>Meristemomyces</taxon>
    </lineage>
</organism>
<dbReference type="InterPro" id="IPR016095">
    <property type="entry name" value="Ribosomal_uL1_3-a/b-sand"/>
</dbReference>
<gene>
    <name evidence="3" type="ORF">LTR62_004397</name>
</gene>
<proteinExistence type="predicted"/>
<comment type="caution">
    <text evidence="3">The sequence shown here is derived from an EMBL/GenBank/DDBJ whole genome shotgun (WGS) entry which is preliminary data.</text>
</comment>
<dbReference type="CDD" id="cd00403">
    <property type="entry name" value="Ribosomal_L1"/>
    <property type="match status" value="1"/>
</dbReference>
<protein>
    <recommendedName>
        <fullName evidence="5">Ribosomal protein L1</fullName>
    </recommendedName>
</protein>
<dbReference type="Pfam" id="PF00687">
    <property type="entry name" value="Ribosomal_L1"/>
    <property type="match status" value="1"/>
</dbReference>
<dbReference type="InterPro" id="IPR023674">
    <property type="entry name" value="Ribosomal_uL1-like"/>
</dbReference>
<evidence type="ECO:0008006" key="5">
    <source>
        <dbReference type="Google" id="ProtNLM"/>
    </source>
</evidence>
<dbReference type="Gene3D" id="3.40.50.790">
    <property type="match status" value="1"/>
</dbReference>
<evidence type="ECO:0000256" key="1">
    <source>
        <dbReference type="SAM" id="Coils"/>
    </source>
</evidence>
<reference evidence="3" key="1">
    <citation type="submission" date="2023-08" db="EMBL/GenBank/DDBJ databases">
        <title>Black Yeasts Isolated from many extreme environments.</title>
        <authorList>
            <person name="Coleine C."/>
            <person name="Stajich J.E."/>
            <person name="Selbmann L."/>
        </authorList>
    </citation>
    <scope>NUCLEOTIDE SEQUENCE</scope>
    <source>
        <strain evidence="3">CCFEE 5401</strain>
    </source>
</reference>
<dbReference type="PANTHER" id="PTHR23105">
    <property type="entry name" value="RIBOSOMAL PROTEIN L7AE FAMILY MEMBER"/>
    <property type="match status" value="1"/>
</dbReference>
<dbReference type="InterPro" id="IPR028364">
    <property type="entry name" value="Ribosomal_uL1/biogenesis"/>
</dbReference>
<evidence type="ECO:0000313" key="4">
    <source>
        <dbReference type="Proteomes" id="UP001310890"/>
    </source>
</evidence>
<accession>A0AAN7TEP3</accession>
<feature type="coiled-coil region" evidence="1">
    <location>
        <begin position="383"/>
        <end position="413"/>
    </location>
</feature>
<keyword evidence="1" id="KW-0175">Coiled coil</keyword>
<sequence length="447" mass="49193">MAPRDSALVSSNTPYKLDSAQTLRASTALLRKIQSTEAPSNAGAEKSNLLADADEHDVEDEIPVWLVLTTKKHIVDKKRLKPGKIPLPHPYLDVKDETLRICLITADPQRKYKDLLDDPGFPAELRKRITRVVGLEKLKAKYKAFEAKRQLLGEYDVFLADDRVITHLPTVLGKTFYKGGSKRPIPISLEGKRQSVDEKGVKRQKLSEGGKKVVRNDLRPQDLAHEIERAVGSALVHLAPSTTTAVKVGRATMEPEQVRSNVETVTNALVEKYVPQQWRNVKSVHIKGPNTAALPIWMAEELWTDEKDVLEEAPPVKEKTKKRKRGALAETEADAEPQVIEVPGPDGKMRRLEPPSAKKTETKGSNGAVKAIKKRKGDVVVVEVDAEAEAEALKKAEKAARKEAIKSQKAEAKGIEDSAVIATEAAATNGESKKVSKKSRVKAADLN</sequence>
<feature type="region of interest" description="Disordered" evidence="2">
    <location>
        <begin position="313"/>
        <end position="375"/>
    </location>
</feature>
<dbReference type="GO" id="GO:0003723">
    <property type="term" value="F:RNA binding"/>
    <property type="evidence" value="ECO:0007669"/>
    <property type="project" value="InterPro"/>
</dbReference>
<dbReference type="SUPFAM" id="SSF56808">
    <property type="entry name" value="Ribosomal protein L1"/>
    <property type="match status" value="1"/>
</dbReference>
<dbReference type="EMBL" id="JAVRRL010000032">
    <property type="protein sequence ID" value="KAK5112236.1"/>
    <property type="molecule type" value="Genomic_DNA"/>
</dbReference>
<name>A0AAN7TEP3_9PEZI</name>
<evidence type="ECO:0000256" key="2">
    <source>
        <dbReference type="SAM" id="MobiDB-lite"/>
    </source>
</evidence>
<evidence type="ECO:0000313" key="3">
    <source>
        <dbReference type="EMBL" id="KAK5112236.1"/>
    </source>
</evidence>
<dbReference type="AlphaFoldDB" id="A0AAN7TEP3"/>